<dbReference type="InterPro" id="IPR002921">
    <property type="entry name" value="Fungal_lipase-type"/>
</dbReference>
<reference evidence="3" key="1">
    <citation type="submission" date="2013-12" db="EMBL/GenBank/DDBJ databases">
        <title>The Genome Sequence of Aphanomyces astaci APO3.</title>
        <authorList>
            <consortium name="The Broad Institute Genomics Platform"/>
            <person name="Russ C."/>
            <person name="Tyler B."/>
            <person name="van West P."/>
            <person name="Dieguez-Uribeondo J."/>
            <person name="Young S.K."/>
            <person name="Zeng Q."/>
            <person name="Gargeya S."/>
            <person name="Fitzgerald M."/>
            <person name="Abouelleil A."/>
            <person name="Alvarado L."/>
            <person name="Chapman S.B."/>
            <person name="Gainer-Dewar J."/>
            <person name="Goldberg J."/>
            <person name="Griggs A."/>
            <person name="Gujja S."/>
            <person name="Hansen M."/>
            <person name="Howarth C."/>
            <person name="Imamovic A."/>
            <person name="Ireland A."/>
            <person name="Larimer J."/>
            <person name="McCowan C."/>
            <person name="Murphy C."/>
            <person name="Pearson M."/>
            <person name="Poon T.W."/>
            <person name="Priest M."/>
            <person name="Roberts A."/>
            <person name="Saif S."/>
            <person name="Shea T."/>
            <person name="Sykes S."/>
            <person name="Wortman J."/>
            <person name="Nusbaum C."/>
            <person name="Birren B."/>
        </authorList>
    </citation>
    <scope>NUCLEOTIDE SEQUENCE [LARGE SCALE GENOMIC DNA]</scope>
    <source>
        <strain evidence="3">APO3</strain>
    </source>
</reference>
<evidence type="ECO:0000259" key="2">
    <source>
        <dbReference type="Pfam" id="PF01764"/>
    </source>
</evidence>
<dbReference type="InterPro" id="IPR029058">
    <property type="entry name" value="AB_hydrolase_fold"/>
</dbReference>
<sequence length="895" mass="97232">MELWGTFRRGNKAAASDSDSYVKKFFESTPVEDAWKLDAQTEALNQFVNDSIAAGRRVALVTSGSATVPLNSDSVMDAVSFGDRGAATAEQFLRAGYAVIFLSRQGSLAPFSRHFQAYIRDNSFMSMLHVQPDKSLFVKSRDTAQRDHIASVLQAAKETRENVFHLCFNTVQQYLFYLQAATKAVDAAGTRGMIVLAASVLEYYVPSSSSSTGVPSSSTPADTAAKDKESSSSLSLNLIRVPNLIRKIRQEYAPKSFLVTLKSAANKNQIYNVAFEELEKWGVDAVLADSPALPGEMALVSESESTRVSLKADTTTHMELDTLCAASLVEMHGVFTARRTFLAQGRQLLLLTAKFSMMKANDAVNEDADGHKNVPFATGVRIRVDRGQAHNSPVYELSAVFQNQSHCARAHLWTRVVAPDAVAEDSASTLLTENQIVLAFSPAGTADTIKSMWGDFWGGFADKEFADVKEQWGHVTMGSAIYGLASGVTATLGGDFSSVHGMIKYLGSKLGAAWTDGEQTRIRQALQNMLSVNFNRGLTEMSGLHPLDAIDTMPGTNGPEQRVSSTRRLQHRASMTVLDPTVLAQASITSSQPSSGLFSPSPDAATIDSTTVKVHKAILSYFQDMVADGLIEAVLPHIVRGSRVHVTGYSMGGMLGQLFLLQLGDALAHRYPQSQHHLRLVNGVFFGTPRVGDAGFAARLRRLYDTSQVINIMHPLDTVHAYPPTTEGYADAMLKIFLKEDGLGVGRRSAHAFSILPITRSLDRMLGQARPLSAVSTPPPPLDATSTPSACALCGRAEHCTEQHRCHVCTRRGDHVAKSCPYRSEGCLLCGASAHATGEHRCSVCAQVGHRGRDCHQQGNAGVAEMLTYFQFHDFLYYNQNLKRHVEFSTTATSS</sequence>
<protein>
    <recommendedName>
        <fullName evidence="2">Fungal lipase-type domain-containing protein</fullName>
    </recommendedName>
</protein>
<dbReference type="RefSeq" id="XP_009827451.1">
    <property type="nucleotide sequence ID" value="XM_009829149.1"/>
</dbReference>
<dbReference type="OrthoDB" id="70224at2759"/>
<dbReference type="Gene3D" id="3.40.50.1820">
    <property type="entry name" value="alpha/beta hydrolase"/>
    <property type="match status" value="1"/>
</dbReference>
<dbReference type="Pfam" id="PF01764">
    <property type="entry name" value="Lipase_3"/>
    <property type="match status" value="1"/>
</dbReference>
<proteinExistence type="predicted"/>
<feature type="compositionally biased region" description="Low complexity" evidence="1">
    <location>
        <begin position="208"/>
        <end position="220"/>
    </location>
</feature>
<dbReference type="EMBL" id="KI913121">
    <property type="protein sequence ID" value="ETV82780.1"/>
    <property type="molecule type" value="Genomic_DNA"/>
</dbReference>
<dbReference type="EMBL" id="KI913121">
    <property type="protein sequence ID" value="ETV82779.1"/>
    <property type="molecule type" value="Genomic_DNA"/>
</dbReference>
<dbReference type="GO" id="GO:0006629">
    <property type="term" value="P:lipid metabolic process"/>
    <property type="evidence" value="ECO:0007669"/>
    <property type="project" value="InterPro"/>
</dbReference>
<dbReference type="STRING" id="112090.W4GUS8"/>
<dbReference type="AlphaFoldDB" id="W4GUS8"/>
<dbReference type="InterPro" id="IPR035929">
    <property type="entry name" value="CoaB-like_sf"/>
</dbReference>
<dbReference type="SUPFAM" id="SSF102645">
    <property type="entry name" value="CoaB-like"/>
    <property type="match status" value="1"/>
</dbReference>
<dbReference type="SUPFAM" id="SSF53474">
    <property type="entry name" value="alpha/beta-Hydrolases"/>
    <property type="match status" value="1"/>
</dbReference>
<feature type="region of interest" description="Disordered" evidence="1">
    <location>
        <begin position="208"/>
        <end position="228"/>
    </location>
</feature>
<dbReference type="VEuPathDB" id="FungiDB:H257_04572"/>
<dbReference type="GeneID" id="20806568"/>
<name>W4GUS8_APHAT</name>
<dbReference type="RefSeq" id="XP_009827450.1">
    <property type="nucleotide sequence ID" value="XM_009829148.1"/>
</dbReference>
<gene>
    <name evidence="3" type="ORF">H257_04572</name>
</gene>
<feature type="domain" description="Fungal lipase-type" evidence="2">
    <location>
        <begin position="609"/>
        <end position="725"/>
    </location>
</feature>
<dbReference type="Gene3D" id="3.40.50.10300">
    <property type="entry name" value="CoaB-like"/>
    <property type="match status" value="1"/>
</dbReference>
<evidence type="ECO:0000313" key="3">
    <source>
        <dbReference type="EMBL" id="ETV82779.1"/>
    </source>
</evidence>
<evidence type="ECO:0000256" key="1">
    <source>
        <dbReference type="SAM" id="MobiDB-lite"/>
    </source>
</evidence>
<organism evidence="3">
    <name type="scientific">Aphanomyces astaci</name>
    <name type="common">Crayfish plague agent</name>
    <dbReference type="NCBI Taxonomy" id="112090"/>
    <lineage>
        <taxon>Eukaryota</taxon>
        <taxon>Sar</taxon>
        <taxon>Stramenopiles</taxon>
        <taxon>Oomycota</taxon>
        <taxon>Saprolegniomycetes</taxon>
        <taxon>Saprolegniales</taxon>
        <taxon>Verrucalvaceae</taxon>
        <taxon>Aphanomyces</taxon>
    </lineage>
</organism>
<accession>W4GUS8</accession>